<dbReference type="AlphaFoldDB" id="A0A9J6N1Z4"/>
<name>A0A9J6N1Z4_9BACI</name>
<evidence type="ECO:0000313" key="8">
    <source>
        <dbReference type="EMBL" id="MCH6269407.1"/>
    </source>
</evidence>
<dbReference type="InterPro" id="IPR027417">
    <property type="entry name" value="P-loop_NTPase"/>
</dbReference>
<evidence type="ECO:0000256" key="4">
    <source>
        <dbReference type="ARBA" id="ARBA00023125"/>
    </source>
</evidence>
<evidence type="ECO:0000256" key="1">
    <source>
        <dbReference type="ARBA" id="ARBA00022741"/>
    </source>
</evidence>
<dbReference type="Gene3D" id="3.40.50.300">
    <property type="entry name" value="P-loop containing nucleotide triphosphate hydrolases"/>
    <property type="match status" value="1"/>
</dbReference>
<evidence type="ECO:0000259" key="7">
    <source>
        <dbReference type="PROSITE" id="PS50112"/>
    </source>
</evidence>
<sequence>MKKISEFNSTNIMSVSPHRETEFSSIIHQSWQRSKGYNIDPNRKYGKVSKELWKKSIVNNAELIHTALPLMNDIYQLVEGTGFMVIICDRNGRLLKTIGDEEILKKAESISFVEGADWSEEAIGTNAIGTCIKVNRPLQVFHYEHYLKVLQEWTCSASPIRGSDGNILGVLNVSGPYEKVHPHTLGMVVSTAKAVENLLNLQEKNRRNEVMKSYLEVTMNSLTSGIILVNQQGDIIQANKTLQDMIQLNEEDLVSKKIAEVFTNQLFQTDLFMFDNIKDRDITLKTKIKQNTKHVLLNCKPVYQGEMRIGSLLTFQEIQKVRQLVNHFTGNRATITFKDIIGESPLFLKSINEAKAASHSPSNVLLLGESGTGKDLFAQAIHNNSKRSAMPFIAINCGAIPRDLLSSELFGYVEGAFTGARKGGNSGKFELADGGTIFLDEIGEMSLDMQVLLLRVLQNREINRIGDHKVIPVDVRIIAATNKNLKEEVRKGNFREDLYFRLNVLPIQIPSLRERDEDILLLASHFVKQYNQKIPRVIESISPSYLNAIKKYDWPGNVRELQNVIERSLNRCTSGVLSIDSLPDEITVTGHQVETTVDPNVPGKKAEIQKQLLLDTLMDCQYNYSKAAKKLQISRSTLYRWLDRFNLK</sequence>
<keyword evidence="9" id="KW-1185">Reference proteome</keyword>
<dbReference type="FunFam" id="3.40.50.300:FF:000006">
    <property type="entry name" value="DNA-binding transcriptional regulator NtrC"/>
    <property type="match status" value="1"/>
</dbReference>
<organism evidence="8 9">
    <name type="scientific">Neobacillus citreus</name>
    <dbReference type="NCBI Taxonomy" id="2833578"/>
    <lineage>
        <taxon>Bacteria</taxon>
        <taxon>Bacillati</taxon>
        <taxon>Bacillota</taxon>
        <taxon>Bacilli</taxon>
        <taxon>Bacillales</taxon>
        <taxon>Bacillaceae</taxon>
        <taxon>Neobacillus</taxon>
    </lineage>
</organism>
<comment type="caution">
    <text evidence="8">The sequence shown here is derived from an EMBL/GenBank/DDBJ whole genome shotgun (WGS) entry which is preliminary data.</text>
</comment>
<dbReference type="Pfam" id="PF00158">
    <property type="entry name" value="Sigma54_activat"/>
    <property type="match status" value="1"/>
</dbReference>
<feature type="domain" description="Sigma-54 factor interaction" evidence="6">
    <location>
        <begin position="340"/>
        <end position="570"/>
    </location>
</feature>
<dbReference type="Gene3D" id="3.30.450.40">
    <property type="match status" value="1"/>
</dbReference>
<dbReference type="SUPFAM" id="SSF55781">
    <property type="entry name" value="GAF domain-like"/>
    <property type="match status" value="1"/>
</dbReference>
<dbReference type="InterPro" id="IPR029016">
    <property type="entry name" value="GAF-like_dom_sf"/>
</dbReference>
<dbReference type="InterPro" id="IPR025662">
    <property type="entry name" value="Sigma_54_int_dom_ATP-bd_1"/>
</dbReference>
<dbReference type="Pfam" id="PF02954">
    <property type="entry name" value="HTH_8"/>
    <property type="match status" value="1"/>
</dbReference>
<dbReference type="PROSITE" id="PS00676">
    <property type="entry name" value="SIGMA54_INTERACT_2"/>
    <property type="match status" value="1"/>
</dbReference>
<dbReference type="SUPFAM" id="SSF55785">
    <property type="entry name" value="PYP-like sensor domain (PAS domain)"/>
    <property type="match status" value="1"/>
</dbReference>
<evidence type="ECO:0000259" key="6">
    <source>
        <dbReference type="PROSITE" id="PS50045"/>
    </source>
</evidence>
<dbReference type="Gene3D" id="3.30.450.20">
    <property type="entry name" value="PAS domain"/>
    <property type="match status" value="1"/>
</dbReference>
<dbReference type="InterPro" id="IPR025944">
    <property type="entry name" value="Sigma_54_int_dom_CS"/>
</dbReference>
<dbReference type="PANTHER" id="PTHR32071:SF57">
    <property type="entry name" value="C4-DICARBOXYLATE TRANSPORT TRANSCRIPTIONAL REGULATORY PROTEIN DCTD"/>
    <property type="match status" value="1"/>
</dbReference>
<dbReference type="GO" id="GO:0006355">
    <property type="term" value="P:regulation of DNA-templated transcription"/>
    <property type="evidence" value="ECO:0007669"/>
    <property type="project" value="InterPro"/>
</dbReference>
<reference evidence="8 9" key="1">
    <citation type="submission" date="2022-03" db="EMBL/GenBank/DDBJ databases">
        <title>Novel Bacillus species.</title>
        <authorList>
            <person name="Liu G."/>
        </authorList>
    </citation>
    <scope>NUCLEOTIDE SEQUENCE [LARGE SCALE GENOMIC DNA]</scope>
    <source>
        <strain evidence="8 9">FJAT-50051</strain>
    </source>
</reference>
<dbReference type="InterPro" id="IPR003018">
    <property type="entry name" value="GAF"/>
</dbReference>
<keyword evidence="4" id="KW-0238">DNA-binding</keyword>
<dbReference type="NCBIfam" id="TIGR00229">
    <property type="entry name" value="sensory_box"/>
    <property type="match status" value="1"/>
</dbReference>
<keyword evidence="3" id="KW-0805">Transcription regulation</keyword>
<dbReference type="InterPro" id="IPR002078">
    <property type="entry name" value="Sigma_54_int"/>
</dbReference>
<keyword evidence="5" id="KW-0804">Transcription</keyword>
<feature type="domain" description="PAS" evidence="7">
    <location>
        <begin position="211"/>
        <end position="262"/>
    </location>
</feature>
<dbReference type="PROSITE" id="PS50112">
    <property type="entry name" value="PAS"/>
    <property type="match status" value="1"/>
</dbReference>
<dbReference type="Pfam" id="PF25601">
    <property type="entry name" value="AAA_lid_14"/>
    <property type="match status" value="1"/>
</dbReference>
<dbReference type="GO" id="GO:0005524">
    <property type="term" value="F:ATP binding"/>
    <property type="evidence" value="ECO:0007669"/>
    <property type="project" value="UniProtKB-KW"/>
</dbReference>
<dbReference type="InterPro" id="IPR002197">
    <property type="entry name" value="HTH_Fis"/>
</dbReference>
<dbReference type="PANTHER" id="PTHR32071">
    <property type="entry name" value="TRANSCRIPTIONAL REGULATORY PROTEIN"/>
    <property type="match status" value="1"/>
</dbReference>
<dbReference type="SUPFAM" id="SSF52540">
    <property type="entry name" value="P-loop containing nucleoside triphosphate hydrolases"/>
    <property type="match status" value="1"/>
</dbReference>
<dbReference type="InterPro" id="IPR025943">
    <property type="entry name" value="Sigma_54_int_dom_ATP-bd_2"/>
</dbReference>
<proteinExistence type="predicted"/>
<dbReference type="Pfam" id="PF00989">
    <property type="entry name" value="PAS"/>
    <property type="match status" value="1"/>
</dbReference>
<gene>
    <name evidence="8" type="ORF">KHB02_028150</name>
</gene>
<accession>A0A9J6N1Z4</accession>
<dbReference type="Gene3D" id="1.10.10.60">
    <property type="entry name" value="Homeodomain-like"/>
    <property type="match status" value="1"/>
</dbReference>
<dbReference type="InterPro" id="IPR058031">
    <property type="entry name" value="AAA_lid_NorR"/>
</dbReference>
<dbReference type="EMBL" id="JAGYPE020000098">
    <property type="protein sequence ID" value="MCH6269407.1"/>
    <property type="molecule type" value="Genomic_DNA"/>
</dbReference>
<evidence type="ECO:0000256" key="3">
    <source>
        <dbReference type="ARBA" id="ARBA00023015"/>
    </source>
</evidence>
<dbReference type="CDD" id="cd00009">
    <property type="entry name" value="AAA"/>
    <property type="match status" value="1"/>
</dbReference>
<dbReference type="InterPro" id="IPR003593">
    <property type="entry name" value="AAA+_ATPase"/>
</dbReference>
<dbReference type="InterPro" id="IPR035965">
    <property type="entry name" value="PAS-like_dom_sf"/>
</dbReference>
<dbReference type="InterPro" id="IPR009057">
    <property type="entry name" value="Homeodomain-like_sf"/>
</dbReference>
<evidence type="ECO:0000256" key="2">
    <source>
        <dbReference type="ARBA" id="ARBA00022840"/>
    </source>
</evidence>
<evidence type="ECO:0000256" key="5">
    <source>
        <dbReference type="ARBA" id="ARBA00023163"/>
    </source>
</evidence>
<evidence type="ECO:0000313" key="9">
    <source>
        <dbReference type="Proteomes" id="UP000677265"/>
    </source>
</evidence>
<dbReference type="SUPFAM" id="SSF46689">
    <property type="entry name" value="Homeodomain-like"/>
    <property type="match status" value="1"/>
</dbReference>
<keyword evidence="1" id="KW-0547">Nucleotide-binding</keyword>
<dbReference type="PROSITE" id="PS00675">
    <property type="entry name" value="SIGMA54_INTERACT_1"/>
    <property type="match status" value="1"/>
</dbReference>
<protein>
    <submittedName>
        <fullName evidence="8">Sigma 54-interacting transcriptional regulator</fullName>
    </submittedName>
</protein>
<dbReference type="InterPro" id="IPR000014">
    <property type="entry name" value="PAS"/>
</dbReference>
<dbReference type="InterPro" id="IPR013767">
    <property type="entry name" value="PAS_fold"/>
</dbReference>
<keyword evidence="2" id="KW-0067">ATP-binding</keyword>
<dbReference type="GO" id="GO:0043565">
    <property type="term" value="F:sequence-specific DNA binding"/>
    <property type="evidence" value="ECO:0007669"/>
    <property type="project" value="InterPro"/>
</dbReference>
<dbReference type="Proteomes" id="UP000677265">
    <property type="component" value="Unassembled WGS sequence"/>
</dbReference>
<dbReference type="Gene3D" id="1.10.8.60">
    <property type="match status" value="1"/>
</dbReference>
<dbReference type="RefSeq" id="WP_241114158.1">
    <property type="nucleotide sequence ID" value="NZ_JAGYPE020000098.1"/>
</dbReference>
<dbReference type="Pfam" id="PF01590">
    <property type="entry name" value="GAF"/>
    <property type="match status" value="1"/>
</dbReference>
<dbReference type="SMART" id="SM00382">
    <property type="entry name" value="AAA"/>
    <property type="match status" value="1"/>
</dbReference>
<dbReference type="PROSITE" id="PS00688">
    <property type="entry name" value="SIGMA54_INTERACT_3"/>
    <property type="match status" value="1"/>
</dbReference>
<dbReference type="PROSITE" id="PS50045">
    <property type="entry name" value="SIGMA54_INTERACT_4"/>
    <property type="match status" value="1"/>
</dbReference>